<keyword evidence="15" id="KW-0413">Isomerase</keyword>
<evidence type="ECO:0000313" key="15">
    <source>
        <dbReference type="EMBL" id="AZN72152.1"/>
    </source>
</evidence>
<dbReference type="GO" id="GO:0003755">
    <property type="term" value="F:peptidyl-prolyl cis-trans isomerase activity"/>
    <property type="evidence" value="ECO:0007669"/>
    <property type="project" value="InterPro"/>
</dbReference>
<accession>A0A3Q8XPG4</accession>
<dbReference type="Pfam" id="PF13145">
    <property type="entry name" value="Rotamase_2"/>
    <property type="match status" value="1"/>
</dbReference>
<evidence type="ECO:0000313" key="16">
    <source>
        <dbReference type="Proteomes" id="UP000268192"/>
    </source>
</evidence>
<evidence type="ECO:0000256" key="4">
    <source>
        <dbReference type="ARBA" id="ARBA00022519"/>
    </source>
</evidence>
<evidence type="ECO:0000256" key="1">
    <source>
        <dbReference type="ARBA" id="ARBA00004382"/>
    </source>
</evidence>
<comment type="similarity">
    <text evidence="11">Belongs to the PpiD chaperone family.</text>
</comment>
<keyword evidence="8" id="KW-0143">Chaperone</keyword>
<evidence type="ECO:0000256" key="10">
    <source>
        <dbReference type="ARBA" id="ARBA00031484"/>
    </source>
</evidence>
<dbReference type="InterPro" id="IPR000297">
    <property type="entry name" value="PPIase_PpiC"/>
</dbReference>
<keyword evidence="6" id="KW-1133">Transmembrane helix</keyword>
<evidence type="ECO:0000256" key="12">
    <source>
        <dbReference type="ARBA" id="ARBA00040743"/>
    </source>
</evidence>
<dbReference type="SUPFAM" id="SSF109998">
    <property type="entry name" value="Triger factor/SurA peptide-binding domain-like"/>
    <property type="match status" value="1"/>
</dbReference>
<dbReference type="Proteomes" id="UP000268192">
    <property type="component" value="Chromosome"/>
</dbReference>
<gene>
    <name evidence="15" type="ORF">D5400_13480</name>
</gene>
<dbReference type="SUPFAM" id="SSF54534">
    <property type="entry name" value="FKBP-like"/>
    <property type="match status" value="1"/>
</dbReference>
<dbReference type="InterPro" id="IPR027304">
    <property type="entry name" value="Trigger_fact/SurA_dom_sf"/>
</dbReference>
<dbReference type="PANTHER" id="PTHR47529">
    <property type="entry name" value="PEPTIDYL-PROLYL CIS-TRANS ISOMERASE D"/>
    <property type="match status" value="1"/>
</dbReference>
<organism evidence="15 16">
    <name type="scientific">Georhizobium profundi</name>
    <dbReference type="NCBI Taxonomy" id="2341112"/>
    <lineage>
        <taxon>Bacteria</taxon>
        <taxon>Pseudomonadati</taxon>
        <taxon>Pseudomonadota</taxon>
        <taxon>Alphaproteobacteria</taxon>
        <taxon>Hyphomicrobiales</taxon>
        <taxon>Rhizobiaceae</taxon>
        <taxon>Georhizobium</taxon>
    </lineage>
</organism>
<comment type="subcellular location">
    <subcellularLocation>
        <location evidence="1">Cell inner membrane</location>
        <topology evidence="1">Single-pass type II membrane protein</topology>
        <orientation evidence="1">Periplasmic side</orientation>
    </subcellularLocation>
</comment>
<dbReference type="KEGG" id="abaw:D5400_13480"/>
<evidence type="ECO:0000256" key="8">
    <source>
        <dbReference type="ARBA" id="ARBA00023186"/>
    </source>
</evidence>
<dbReference type="EMBL" id="CP032509">
    <property type="protein sequence ID" value="AZN72152.1"/>
    <property type="molecule type" value="Genomic_DNA"/>
</dbReference>
<feature type="domain" description="PpiC" evidence="14">
    <location>
        <begin position="247"/>
        <end position="367"/>
    </location>
</feature>
<dbReference type="Gene3D" id="3.10.50.40">
    <property type="match status" value="1"/>
</dbReference>
<evidence type="ECO:0000256" key="3">
    <source>
        <dbReference type="ARBA" id="ARBA00022475"/>
    </source>
</evidence>
<keyword evidence="3" id="KW-1003">Cell membrane</keyword>
<keyword evidence="16" id="KW-1185">Reference proteome</keyword>
<evidence type="ECO:0000256" key="9">
    <source>
        <dbReference type="ARBA" id="ARBA00030642"/>
    </source>
</evidence>
<keyword evidence="4" id="KW-0997">Cell inner membrane</keyword>
<evidence type="ECO:0000256" key="2">
    <source>
        <dbReference type="ARBA" id="ARBA00018370"/>
    </source>
</evidence>
<sequence length="626" mass="67140">MLTMLRRGAQTWVAKGLFFLLVASFAVWGVSGSMFSGGGDTVVSVGETEVSALEFRLAYDRQLSLLSQQFGTRITTEQARAFGIENQVYSQLVAGAALDEQARNMQLGLSEDRLAGLIAADPAFQGINGQFSRQNFAAVLRNVGMSEDDYIRNRQQVAVRTQVVEALADGFELPDTLLDAFGRHRAETRTVDYLIVDESMIDPIGEPSDEELAAYFEDNGSRFTAPEYRSIAYVTLTASDIADPDGIDAEVVRAEFDNNADRYTSVERRTLDQLVFPNREAAEAAAVALAEGTSFDDVVAEAGRTAADVRIGTFARNQMTNAALAEAAFAVDEAGGVTDVVDGPFGPVIMRVAAIEGGEETAFEDVEAQIREDLAMAEAAQTLFDVFNAYEDARAGGLSVQDAAREQQLTPVVIEAVDRSGRTPEGDVLSDLPQSRDLLAQAFDTDIGIETQPINLGSDGYLFFEVLDIEEARDRTLDEVRDDVVADWQADQRAAALAARAEELRASAADGTPLAEIATELGATVRTEYNLQRDSENATFGPEAIAAAFAGPGGHVATAPAANGAGEIVMRVNEVAISASNAISDQERAAIARSGGDDLLDQLVTRLQAEYPVRINQQLGTQALGF</sequence>
<protein>
    <recommendedName>
        <fullName evidence="2">Parvulin-like PPIase</fullName>
    </recommendedName>
    <alternativeName>
        <fullName evidence="9">Peptidyl-prolyl cis-trans isomerase plp</fullName>
    </alternativeName>
    <alternativeName>
        <fullName evidence="12">Periplasmic chaperone PpiD</fullName>
    </alternativeName>
    <alternativeName>
        <fullName evidence="13">Periplasmic folding chaperone</fullName>
    </alternativeName>
    <alternativeName>
        <fullName evidence="10">Rotamase plp</fullName>
    </alternativeName>
</protein>
<evidence type="ECO:0000256" key="5">
    <source>
        <dbReference type="ARBA" id="ARBA00022692"/>
    </source>
</evidence>
<name>A0A3Q8XPG4_9HYPH</name>
<dbReference type="AlphaFoldDB" id="A0A3Q8XPG4"/>
<evidence type="ECO:0000256" key="7">
    <source>
        <dbReference type="ARBA" id="ARBA00023136"/>
    </source>
</evidence>
<evidence type="ECO:0000256" key="6">
    <source>
        <dbReference type="ARBA" id="ARBA00022989"/>
    </source>
</evidence>
<dbReference type="InterPro" id="IPR052029">
    <property type="entry name" value="PpiD_chaperone"/>
</dbReference>
<keyword evidence="7" id="KW-0472">Membrane</keyword>
<evidence type="ECO:0000259" key="14">
    <source>
        <dbReference type="Pfam" id="PF13145"/>
    </source>
</evidence>
<proteinExistence type="inferred from homology"/>
<dbReference type="Pfam" id="PF13624">
    <property type="entry name" value="SurA_N_3"/>
    <property type="match status" value="1"/>
</dbReference>
<dbReference type="InterPro" id="IPR046357">
    <property type="entry name" value="PPIase_dom_sf"/>
</dbReference>
<keyword evidence="5" id="KW-0812">Transmembrane</keyword>
<dbReference type="GO" id="GO:0005886">
    <property type="term" value="C:plasma membrane"/>
    <property type="evidence" value="ECO:0007669"/>
    <property type="project" value="UniProtKB-SubCell"/>
</dbReference>
<reference evidence="15 16" key="1">
    <citation type="submission" date="2018-09" db="EMBL/GenBank/DDBJ databases">
        <title>Marinorhizobium profundi gen. nov., sp. nov., isolated from a deep-sea sediment sample from the New Britain Trench and proposal of Marinorhizobiaceae fam. nov. in the order Rhizobiales of the class Alphaproteobacteria.</title>
        <authorList>
            <person name="Cao J."/>
        </authorList>
    </citation>
    <scope>NUCLEOTIDE SEQUENCE [LARGE SCALE GENOMIC DNA]</scope>
    <source>
        <strain evidence="15 16">WS11</strain>
    </source>
</reference>
<evidence type="ECO:0000256" key="11">
    <source>
        <dbReference type="ARBA" id="ARBA00038408"/>
    </source>
</evidence>
<dbReference type="PANTHER" id="PTHR47529:SF1">
    <property type="entry name" value="PERIPLASMIC CHAPERONE PPID"/>
    <property type="match status" value="1"/>
</dbReference>
<dbReference type="OrthoDB" id="9768393at2"/>
<evidence type="ECO:0000256" key="13">
    <source>
        <dbReference type="ARBA" id="ARBA00042775"/>
    </source>
</evidence>